<proteinExistence type="predicted"/>
<dbReference type="RefSeq" id="WP_267613776.1">
    <property type="nucleotide sequence ID" value="NZ_JAOVZQ010000001.1"/>
</dbReference>
<keyword evidence="2" id="KW-1185">Reference proteome</keyword>
<evidence type="ECO:0000313" key="1">
    <source>
        <dbReference type="EMBL" id="MCY0095913.1"/>
    </source>
</evidence>
<dbReference type="EMBL" id="JAOVZQ010000001">
    <property type="protein sequence ID" value="MCY0095913.1"/>
    <property type="molecule type" value="Genomic_DNA"/>
</dbReference>
<gene>
    <name evidence="1" type="ORF">OEG82_18090</name>
</gene>
<name>A0ABT3YJB2_9HYPH</name>
<accession>A0ABT3YJB2</accession>
<dbReference type="Proteomes" id="UP001081283">
    <property type="component" value="Unassembled WGS sequence"/>
</dbReference>
<reference evidence="1" key="1">
    <citation type="submission" date="2022-10" db="EMBL/GenBank/DDBJ databases">
        <title>Hoeflea sp. J2-29, isolated from marine algae.</title>
        <authorList>
            <person name="Kristyanto S."/>
            <person name="Kim J.M."/>
            <person name="Jeon C.O."/>
        </authorList>
    </citation>
    <scope>NUCLEOTIDE SEQUENCE</scope>
    <source>
        <strain evidence="1">J2-29</strain>
    </source>
</reference>
<evidence type="ECO:0000313" key="2">
    <source>
        <dbReference type="Proteomes" id="UP001081283"/>
    </source>
</evidence>
<organism evidence="1 2">
    <name type="scientific">Hoeflea ulvae</name>
    <dbReference type="NCBI Taxonomy" id="2983764"/>
    <lineage>
        <taxon>Bacteria</taxon>
        <taxon>Pseudomonadati</taxon>
        <taxon>Pseudomonadota</taxon>
        <taxon>Alphaproteobacteria</taxon>
        <taxon>Hyphomicrobiales</taxon>
        <taxon>Rhizobiaceae</taxon>
        <taxon>Hoeflea</taxon>
    </lineage>
</organism>
<protein>
    <submittedName>
        <fullName evidence="1">Ferredoxin</fullName>
    </submittedName>
</protein>
<comment type="caution">
    <text evidence="1">The sequence shown here is derived from an EMBL/GenBank/DDBJ whole genome shotgun (WGS) entry which is preliminary data.</text>
</comment>
<sequence length="236" mass="24493">MASLSLNAAVVAALAPSGLVPRGWLGPEPETPPLLATGRPAAGICLVGHAGGGFWPVFAEWWRAHPASDQPLDDWSKSVIGPVAGALGGEAVFPSDIPWHPFQQWAMAAEGLKPSPLGLLIHPGFGLWHGYRGAILFGEQALAGKGMPDPVAVHGPGTAALHPCDTCTDKPCLSACPVEAFAAGGFAVAQCRSHLDSRAGQDGCMRSGCLARDACPVGRAYRYGADQIRFHMAAFV</sequence>